<comment type="caution">
    <text evidence="1">The sequence shown here is derived from an EMBL/GenBank/DDBJ whole genome shotgun (WGS) entry which is preliminary data.</text>
</comment>
<proteinExistence type="predicted"/>
<accession>A0A4Y2CWY8</accession>
<reference evidence="1 2" key="1">
    <citation type="journal article" date="2019" name="Sci. Rep.">
        <title>Orb-weaving spider Araneus ventricosus genome elucidates the spidroin gene catalogue.</title>
        <authorList>
            <person name="Kono N."/>
            <person name="Nakamura H."/>
            <person name="Ohtoshi R."/>
            <person name="Moran D.A.P."/>
            <person name="Shinohara A."/>
            <person name="Yoshida Y."/>
            <person name="Fujiwara M."/>
            <person name="Mori M."/>
            <person name="Tomita M."/>
            <person name="Arakawa K."/>
        </authorList>
    </citation>
    <scope>NUCLEOTIDE SEQUENCE [LARGE SCALE GENOMIC DNA]</scope>
</reference>
<organism evidence="1 2">
    <name type="scientific">Araneus ventricosus</name>
    <name type="common">Orbweaver spider</name>
    <name type="synonym">Epeira ventricosa</name>
    <dbReference type="NCBI Taxonomy" id="182803"/>
    <lineage>
        <taxon>Eukaryota</taxon>
        <taxon>Metazoa</taxon>
        <taxon>Ecdysozoa</taxon>
        <taxon>Arthropoda</taxon>
        <taxon>Chelicerata</taxon>
        <taxon>Arachnida</taxon>
        <taxon>Araneae</taxon>
        <taxon>Araneomorphae</taxon>
        <taxon>Entelegynae</taxon>
        <taxon>Araneoidea</taxon>
        <taxon>Araneidae</taxon>
        <taxon>Araneus</taxon>
    </lineage>
</organism>
<sequence>MHIAIPLNHVRPGVIVQYILFSRPSTPFFPIPCYHWRSRLLIRGRFLMTQRHPIKEEGSFAPLQHGRMVPAVVFPNESVIDPLGLWAQLQRCTPPFGI</sequence>
<name>A0A4Y2CWY8_ARAVE</name>
<dbReference type="AlphaFoldDB" id="A0A4Y2CWY8"/>
<gene>
    <name evidence="1" type="ORF">AVEN_82931_1</name>
</gene>
<dbReference type="Proteomes" id="UP000499080">
    <property type="component" value="Unassembled WGS sequence"/>
</dbReference>
<dbReference type="EMBL" id="BGPR01000254">
    <property type="protein sequence ID" value="GBM08244.1"/>
    <property type="molecule type" value="Genomic_DNA"/>
</dbReference>
<evidence type="ECO:0000313" key="1">
    <source>
        <dbReference type="EMBL" id="GBM08244.1"/>
    </source>
</evidence>
<evidence type="ECO:0000313" key="2">
    <source>
        <dbReference type="Proteomes" id="UP000499080"/>
    </source>
</evidence>
<protein>
    <submittedName>
        <fullName evidence="1">Uncharacterized protein</fullName>
    </submittedName>
</protein>
<keyword evidence="2" id="KW-1185">Reference proteome</keyword>